<protein>
    <recommendedName>
        <fullName evidence="2">Cytochrome bc1 complex Rieske iron-sulfur subunit</fullName>
    </recommendedName>
    <alternativeName>
        <fullName evidence="8">Cytochrome bc1 reductase complex subunit QcrA</fullName>
    </alternativeName>
</protein>
<dbReference type="GO" id="GO:0051537">
    <property type="term" value="F:2 iron, 2 sulfur cluster binding"/>
    <property type="evidence" value="ECO:0007669"/>
    <property type="project" value="UniProtKB-KW"/>
</dbReference>
<evidence type="ECO:0000259" key="11">
    <source>
        <dbReference type="PROSITE" id="PS51296"/>
    </source>
</evidence>
<dbReference type="Proteomes" id="UP000650511">
    <property type="component" value="Unassembled WGS sequence"/>
</dbReference>
<evidence type="ECO:0000256" key="5">
    <source>
        <dbReference type="ARBA" id="ARBA00023004"/>
    </source>
</evidence>
<dbReference type="PRINTS" id="PR00162">
    <property type="entry name" value="RIESKE"/>
</dbReference>
<evidence type="ECO:0000256" key="9">
    <source>
        <dbReference type="ARBA" id="ARBA00034078"/>
    </source>
</evidence>
<sequence length="197" mass="21113">MADDNKRRLQPVERRTFLRYGLIGSVSAGLGGFALSALGFLWPRPGDELTGEVPIGPAAEIAAEIDADRAPYRVPEGGLSIVRWDPGNAAAERNYGPDHAFDGGVGLMALFTQACPHLGCAVPWCQSSQWFECPCHGSRYNRYGEWTGGPAPRGLDRYASFIEDGLFVVDFGNLITGPARTANALEQSPEGPSCVDA</sequence>
<reference evidence="12" key="1">
    <citation type="journal article" date="2014" name="Int. J. Syst. Evol. Microbiol.">
        <title>Complete genome sequence of Corynebacterium casei LMG S-19264T (=DSM 44701T), isolated from a smear-ripened cheese.</title>
        <authorList>
            <consortium name="US DOE Joint Genome Institute (JGI-PGF)"/>
            <person name="Walter F."/>
            <person name="Albersmeier A."/>
            <person name="Kalinowski J."/>
            <person name="Ruckert C."/>
        </authorList>
    </citation>
    <scope>NUCLEOTIDE SEQUENCE</scope>
    <source>
        <strain evidence="12">CGMCC 1.14988</strain>
    </source>
</reference>
<keyword evidence="13" id="KW-1185">Reference proteome</keyword>
<keyword evidence="10" id="KW-1133">Transmembrane helix</keyword>
<dbReference type="PROSITE" id="PS51296">
    <property type="entry name" value="RIESKE"/>
    <property type="match status" value="1"/>
</dbReference>
<dbReference type="GO" id="GO:0016705">
    <property type="term" value="F:oxidoreductase activity, acting on paired donors, with incorporation or reduction of molecular oxygen"/>
    <property type="evidence" value="ECO:0007669"/>
    <property type="project" value="UniProtKB-ARBA"/>
</dbReference>
<evidence type="ECO:0000256" key="1">
    <source>
        <dbReference type="ARBA" id="ARBA00002494"/>
    </source>
</evidence>
<gene>
    <name evidence="12" type="ORF">GCM10011354_15290</name>
</gene>
<dbReference type="AlphaFoldDB" id="A0A8J3AEH3"/>
<evidence type="ECO:0000313" key="13">
    <source>
        <dbReference type="Proteomes" id="UP000650511"/>
    </source>
</evidence>
<name>A0A8J3AEH3_9ACTN</name>
<keyword evidence="10" id="KW-0812">Transmembrane</keyword>
<evidence type="ECO:0000256" key="8">
    <source>
        <dbReference type="ARBA" id="ARBA00029586"/>
    </source>
</evidence>
<dbReference type="GO" id="GO:0004497">
    <property type="term" value="F:monooxygenase activity"/>
    <property type="evidence" value="ECO:0007669"/>
    <property type="project" value="UniProtKB-ARBA"/>
</dbReference>
<accession>A0A8J3AEH3</accession>
<comment type="cofactor">
    <cofactor evidence="9">
        <name>[2Fe-2S] cluster</name>
        <dbReference type="ChEBI" id="CHEBI:190135"/>
    </cofactor>
</comment>
<keyword evidence="4" id="KW-0479">Metal-binding</keyword>
<organism evidence="12 13">
    <name type="scientific">Egicoccus halophilus</name>
    <dbReference type="NCBI Taxonomy" id="1670830"/>
    <lineage>
        <taxon>Bacteria</taxon>
        <taxon>Bacillati</taxon>
        <taxon>Actinomycetota</taxon>
        <taxon>Nitriliruptoria</taxon>
        <taxon>Egicoccales</taxon>
        <taxon>Egicoccaceae</taxon>
        <taxon>Egicoccus</taxon>
    </lineage>
</organism>
<dbReference type="InterPro" id="IPR014349">
    <property type="entry name" value="Rieske_Fe-S_prot"/>
</dbReference>
<dbReference type="Gene3D" id="2.102.10.10">
    <property type="entry name" value="Rieske [2Fe-2S] iron-sulphur domain"/>
    <property type="match status" value="1"/>
</dbReference>
<dbReference type="InterPro" id="IPR036922">
    <property type="entry name" value="Rieske_2Fe-2S_sf"/>
</dbReference>
<dbReference type="GO" id="GO:0016020">
    <property type="term" value="C:membrane"/>
    <property type="evidence" value="ECO:0007669"/>
    <property type="project" value="InterPro"/>
</dbReference>
<evidence type="ECO:0000256" key="3">
    <source>
        <dbReference type="ARBA" id="ARBA00022714"/>
    </source>
</evidence>
<evidence type="ECO:0000256" key="4">
    <source>
        <dbReference type="ARBA" id="ARBA00022723"/>
    </source>
</evidence>
<dbReference type="InterPro" id="IPR006311">
    <property type="entry name" value="TAT_signal"/>
</dbReference>
<evidence type="ECO:0000256" key="10">
    <source>
        <dbReference type="SAM" id="Phobius"/>
    </source>
</evidence>
<comment type="function">
    <text evidence="1">Iron-sulfur subunit of the cytochrome bc1 complex, an essential component of the respiratory electron transport chain required for ATP synthesis. The bc1 complex catalyzes the oxidation of menaquinol and the reduction of cytochrome c in the respiratory chain. The bc1 complex operates through a Q-cycle mechanism that couples electron transfer to generation of the proton gradient that drives ATP synthesis.</text>
</comment>
<dbReference type="InterPro" id="IPR017941">
    <property type="entry name" value="Rieske_2Fe-2S"/>
</dbReference>
<keyword evidence="10" id="KW-0472">Membrane</keyword>
<dbReference type="Pfam" id="PF00355">
    <property type="entry name" value="Rieske"/>
    <property type="match status" value="1"/>
</dbReference>
<evidence type="ECO:0000313" key="12">
    <source>
        <dbReference type="EMBL" id="GGI05679.1"/>
    </source>
</evidence>
<dbReference type="SUPFAM" id="SSF50022">
    <property type="entry name" value="ISP domain"/>
    <property type="match status" value="1"/>
</dbReference>
<keyword evidence="3" id="KW-0001">2Fe-2S</keyword>
<dbReference type="GO" id="GO:0046872">
    <property type="term" value="F:metal ion binding"/>
    <property type="evidence" value="ECO:0007669"/>
    <property type="project" value="UniProtKB-KW"/>
</dbReference>
<dbReference type="OrthoDB" id="25106at2"/>
<evidence type="ECO:0000256" key="6">
    <source>
        <dbReference type="ARBA" id="ARBA00023014"/>
    </source>
</evidence>
<feature type="transmembrane region" description="Helical" evidence="10">
    <location>
        <begin position="20"/>
        <end position="42"/>
    </location>
</feature>
<comment type="caution">
    <text evidence="12">The sequence shown here is derived from an EMBL/GenBank/DDBJ whole genome shotgun (WGS) entry which is preliminary data.</text>
</comment>
<dbReference type="EMBL" id="BMHA01000005">
    <property type="protein sequence ID" value="GGI05679.1"/>
    <property type="molecule type" value="Genomic_DNA"/>
</dbReference>
<keyword evidence="7" id="KW-1015">Disulfide bond</keyword>
<evidence type="ECO:0000256" key="2">
    <source>
        <dbReference type="ARBA" id="ARBA00015816"/>
    </source>
</evidence>
<reference evidence="12" key="2">
    <citation type="submission" date="2020-09" db="EMBL/GenBank/DDBJ databases">
        <authorList>
            <person name="Sun Q."/>
            <person name="Zhou Y."/>
        </authorList>
    </citation>
    <scope>NUCLEOTIDE SEQUENCE</scope>
    <source>
        <strain evidence="12">CGMCC 1.14988</strain>
    </source>
</reference>
<dbReference type="InterPro" id="IPR005805">
    <property type="entry name" value="Rieske_Fe-S_prot_C"/>
</dbReference>
<dbReference type="RefSeq" id="WP_130648494.1">
    <property type="nucleotide sequence ID" value="NZ_BMHA01000005.1"/>
</dbReference>
<dbReference type="PANTHER" id="PTHR10134">
    <property type="entry name" value="CYTOCHROME B-C1 COMPLEX SUBUNIT RIESKE, MITOCHONDRIAL"/>
    <property type="match status" value="1"/>
</dbReference>
<keyword evidence="6" id="KW-0411">Iron-sulfur</keyword>
<keyword evidence="5" id="KW-0408">Iron</keyword>
<feature type="domain" description="Rieske" evidence="11">
    <location>
        <begin position="111"/>
        <end position="169"/>
    </location>
</feature>
<proteinExistence type="predicted"/>
<dbReference type="PROSITE" id="PS51318">
    <property type="entry name" value="TAT"/>
    <property type="match status" value="1"/>
</dbReference>
<evidence type="ECO:0000256" key="7">
    <source>
        <dbReference type="ARBA" id="ARBA00023157"/>
    </source>
</evidence>